<dbReference type="InterPro" id="IPR046655">
    <property type="entry name" value="DUF6673"/>
</dbReference>
<dbReference type="EMBL" id="CP023671">
    <property type="protein sequence ID" value="AYE35314.1"/>
    <property type="molecule type" value="Genomic_DNA"/>
</dbReference>
<keyword evidence="3" id="KW-0255">Endonuclease</keyword>
<dbReference type="AlphaFoldDB" id="A0A9N7JNA1"/>
<evidence type="ECO:0000313" key="4">
    <source>
        <dbReference type="EMBL" id="USS01914.1"/>
    </source>
</evidence>
<evidence type="ECO:0000313" key="6">
    <source>
        <dbReference type="Proteomes" id="UP001055437"/>
    </source>
</evidence>
<reference evidence="3 5" key="1">
    <citation type="submission" date="2017-09" db="EMBL/GenBank/DDBJ databases">
        <authorList>
            <person name="Thomas P."/>
            <person name="Seyboldt C."/>
        </authorList>
    </citation>
    <scope>NUCLEOTIDE SEQUENCE [LARGE SCALE GENOMIC DNA]</scope>
    <source>
        <strain evidence="3 5">DSM 7534</strain>
    </source>
</reference>
<dbReference type="GeneID" id="303561652"/>
<proteinExistence type="predicted"/>
<gene>
    <name evidence="3" type="ORF">CP523_13250</name>
    <name evidence="4" type="ORF">NH397_05645</name>
</gene>
<dbReference type="Proteomes" id="UP000280586">
    <property type="component" value="Chromosome"/>
</dbReference>
<reference evidence="4" key="2">
    <citation type="submission" date="2022-06" db="EMBL/GenBank/DDBJ databases">
        <authorList>
            <person name="Holder M.E."/>
            <person name="Ajami N.J."/>
            <person name="Petrosino J.F."/>
        </authorList>
    </citation>
    <scope>NUCLEOTIDE SEQUENCE</scope>
    <source>
        <strain evidence="4">RMA 8861</strain>
    </source>
</reference>
<feature type="region of interest" description="Disordered" evidence="1">
    <location>
        <begin position="97"/>
        <end position="117"/>
    </location>
</feature>
<dbReference type="Pfam" id="PF20378">
    <property type="entry name" value="DUF6673"/>
    <property type="match status" value="1"/>
</dbReference>
<organism evidence="3 5">
    <name type="scientific">Clostridium septicum</name>
    <dbReference type="NCBI Taxonomy" id="1504"/>
    <lineage>
        <taxon>Bacteria</taxon>
        <taxon>Bacillati</taxon>
        <taxon>Bacillota</taxon>
        <taxon>Clostridia</taxon>
        <taxon>Eubacteriales</taxon>
        <taxon>Clostridiaceae</taxon>
        <taxon>Clostridium</taxon>
    </lineage>
</organism>
<dbReference type="EMBL" id="CP099799">
    <property type="protein sequence ID" value="USS01914.1"/>
    <property type="molecule type" value="Genomic_DNA"/>
</dbReference>
<protein>
    <submittedName>
        <fullName evidence="3">AP endonuclease</fullName>
    </submittedName>
</protein>
<dbReference type="KEGG" id="csep:CP523_13250"/>
<keyword evidence="3" id="KW-0378">Hydrolase</keyword>
<keyword evidence="6" id="KW-1185">Reference proteome</keyword>
<dbReference type="GO" id="GO:0004519">
    <property type="term" value="F:endonuclease activity"/>
    <property type="evidence" value="ECO:0007669"/>
    <property type="project" value="UniProtKB-KW"/>
</dbReference>
<dbReference type="OrthoDB" id="2064118at2"/>
<dbReference type="RefSeq" id="WP_066679052.1">
    <property type="nucleotide sequence ID" value="NZ_CABMIZ010000062.1"/>
</dbReference>
<evidence type="ECO:0000259" key="2">
    <source>
        <dbReference type="Pfam" id="PF20378"/>
    </source>
</evidence>
<dbReference type="Proteomes" id="UP001055437">
    <property type="component" value="Chromosome"/>
</dbReference>
<evidence type="ECO:0000256" key="1">
    <source>
        <dbReference type="SAM" id="MobiDB-lite"/>
    </source>
</evidence>
<sequence length="117" mass="13494">MKINGVELEDLDIYDLEVAERYEKALENLTGIEEKVANKKNSESIRIMCNAVFNIFNTMFGEGTDKKVFGKKVNLLTCMSAIDELVEKTNEKKKEINKFTSKYSPNRAQKRVQKHTK</sequence>
<feature type="domain" description="DUF6673" evidence="2">
    <location>
        <begin position="1"/>
        <end position="113"/>
    </location>
</feature>
<name>A0A9N7JNA1_CLOSE</name>
<feature type="compositionally biased region" description="Basic residues" evidence="1">
    <location>
        <begin position="108"/>
        <end position="117"/>
    </location>
</feature>
<evidence type="ECO:0000313" key="5">
    <source>
        <dbReference type="Proteomes" id="UP000280586"/>
    </source>
</evidence>
<accession>A0A9N7JNA1</accession>
<evidence type="ECO:0000313" key="3">
    <source>
        <dbReference type="EMBL" id="AYE35314.1"/>
    </source>
</evidence>
<keyword evidence="3" id="KW-0540">Nuclease</keyword>